<evidence type="ECO:0000256" key="1">
    <source>
        <dbReference type="SAM" id="MobiDB-lite"/>
    </source>
</evidence>
<dbReference type="EMBL" id="JAAKZG010000010">
    <property type="protein sequence ID" value="NGN43537.1"/>
    <property type="molecule type" value="Genomic_DNA"/>
</dbReference>
<dbReference type="InterPro" id="IPR020065">
    <property type="entry name" value="Conjugal_tfr_protein_TrbK"/>
</dbReference>
<dbReference type="Proteomes" id="UP000481252">
    <property type="component" value="Unassembled WGS sequence"/>
</dbReference>
<reference evidence="3 4" key="1">
    <citation type="submission" date="2020-02" db="EMBL/GenBank/DDBJ databases">
        <title>Genome sequence of the type strain CGMCC 1.15528 of Mesorhizobium zhangyense.</title>
        <authorList>
            <person name="Gao J."/>
            <person name="Sun J."/>
        </authorList>
    </citation>
    <scope>NUCLEOTIDE SEQUENCE [LARGE SCALE GENOMIC DNA]</scope>
    <source>
        <strain evidence="3 4">CGMCC 1.15528</strain>
    </source>
</reference>
<name>A0A7C9R9V2_9HYPH</name>
<keyword evidence="4" id="KW-1185">Reference proteome</keyword>
<dbReference type="AlphaFoldDB" id="A0A7C9R9V2"/>
<feature type="compositionally biased region" description="Basic and acidic residues" evidence="1">
    <location>
        <begin position="46"/>
        <end position="75"/>
    </location>
</feature>
<evidence type="ECO:0000313" key="3">
    <source>
        <dbReference type="EMBL" id="NGN43537.1"/>
    </source>
</evidence>
<dbReference type="Pfam" id="PF10907">
    <property type="entry name" value="DUF2749"/>
    <property type="match status" value="1"/>
</dbReference>
<proteinExistence type="predicted"/>
<organism evidence="3 4">
    <name type="scientific">Mesorhizobium zhangyense</name>
    <dbReference type="NCBI Taxonomy" id="1776730"/>
    <lineage>
        <taxon>Bacteria</taxon>
        <taxon>Pseudomonadati</taxon>
        <taxon>Pseudomonadota</taxon>
        <taxon>Alphaproteobacteria</taxon>
        <taxon>Hyphomicrobiales</taxon>
        <taxon>Phyllobacteriaceae</taxon>
        <taxon>Mesorhizobium</taxon>
    </lineage>
</organism>
<dbReference type="InterPro" id="IPR024475">
    <property type="entry name" value="TrbJ/K_C"/>
</dbReference>
<comment type="caution">
    <text evidence="3">The sequence shown here is derived from an EMBL/GenBank/DDBJ whole genome shotgun (WGS) entry which is preliminary data.</text>
</comment>
<evidence type="ECO:0000259" key="2">
    <source>
        <dbReference type="Pfam" id="PF10907"/>
    </source>
</evidence>
<feature type="domain" description="Type IV conjugative transfer protein TrbJ/K C-terminal" evidence="2">
    <location>
        <begin position="5"/>
        <end position="75"/>
    </location>
</feature>
<feature type="compositionally biased region" description="Low complexity" evidence="1">
    <location>
        <begin position="31"/>
        <end position="45"/>
    </location>
</feature>
<feature type="region of interest" description="Disordered" evidence="1">
    <location>
        <begin position="31"/>
        <end position="75"/>
    </location>
</feature>
<dbReference type="NCBIfam" id="TIGR04361">
    <property type="entry name" value="TrbK_Ti"/>
    <property type="match status" value="1"/>
</dbReference>
<accession>A0A7C9R9V2</accession>
<evidence type="ECO:0000313" key="4">
    <source>
        <dbReference type="Proteomes" id="UP000481252"/>
    </source>
</evidence>
<sequence>MTGRLAILVIAGAAMTFSAGIAVGIVIQSKSAGQAGAATAPTATSEAERRERGENFFGGDPDRDIRSGQEMRPRW</sequence>
<gene>
    <name evidence="3" type="primary">trbK</name>
    <name evidence="3" type="ORF">G6N74_20915</name>
</gene>
<protein>
    <submittedName>
        <fullName evidence="3">Entry exclusion protein TrbK</fullName>
    </submittedName>
</protein>